<dbReference type="HOGENOM" id="CLU_000960_28_2_11"/>
<dbReference type="Gene3D" id="1.20.1250.20">
    <property type="entry name" value="MFS general substrate transporter like domains"/>
    <property type="match status" value="1"/>
</dbReference>
<keyword evidence="3" id="KW-1003">Cell membrane</keyword>
<keyword evidence="2" id="KW-0813">Transport</keyword>
<reference evidence="10" key="2">
    <citation type="submission" date="2010-01" db="EMBL/GenBank/DDBJ databases">
        <title>The complete genome of Conexibacter woesei DSM 14684.</title>
        <authorList>
            <consortium name="US DOE Joint Genome Institute (JGI-PGF)"/>
            <person name="Lucas S."/>
            <person name="Copeland A."/>
            <person name="Lapidus A."/>
            <person name="Glavina del Rio T."/>
            <person name="Dalin E."/>
            <person name="Tice H."/>
            <person name="Bruce D."/>
            <person name="Goodwin L."/>
            <person name="Pitluck S."/>
            <person name="Kyrpides N."/>
            <person name="Mavromatis K."/>
            <person name="Ivanova N."/>
            <person name="Mikhailova N."/>
            <person name="Chertkov O."/>
            <person name="Brettin T."/>
            <person name="Detter J.C."/>
            <person name="Han C."/>
            <person name="Larimer F."/>
            <person name="Land M."/>
            <person name="Hauser L."/>
            <person name="Markowitz V."/>
            <person name="Cheng J.-F."/>
            <person name="Hugenholtz P."/>
            <person name="Woyke T."/>
            <person name="Wu D."/>
            <person name="Pukall R."/>
            <person name="Steenblock K."/>
            <person name="Schneider S."/>
            <person name="Klenk H.-P."/>
            <person name="Eisen J.A."/>
        </authorList>
    </citation>
    <scope>NUCLEOTIDE SEQUENCE [LARGE SCALE GENOMIC DNA]</scope>
    <source>
        <strain evidence="10">DSM 14684 / CIP 108061 / JCM 11494 / NBRC 100937 / ID131577</strain>
    </source>
</reference>
<evidence type="ECO:0000256" key="2">
    <source>
        <dbReference type="ARBA" id="ARBA00022448"/>
    </source>
</evidence>
<feature type="transmembrane region" description="Helical" evidence="7">
    <location>
        <begin position="448"/>
        <end position="465"/>
    </location>
</feature>
<dbReference type="PROSITE" id="PS50850">
    <property type="entry name" value="MFS"/>
    <property type="match status" value="1"/>
</dbReference>
<feature type="transmembrane region" description="Helical" evidence="7">
    <location>
        <begin position="171"/>
        <end position="193"/>
    </location>
</feature>
<dbReference type="eggNOG" id="COG0477">
    <property type="taxonomic scope" value="Bacteria"/>
</dbReference>
<gene>
    <name evidence="9" type="ordered locus">Cwoe_0312</name>
</gene>
<dbReference type="SUPFAM" id="SSF103473">
    <property type="entry name" value="MFS general substrate transporter"/>
    <property type="match status" value="1"/>
</dbReference>
<evidence type="ECO:0000313" key="10">
    <source>
        <dbReference type="Proteomes" id="UP000008229"/>
    </source>
</evidence>
<dbReference type="RefSeq" id="WP_012931801.1">
    <property type="nucleotide sequence ID" value="NC_013739.1"/>
</dbReference>
<feature type="transmembrane region" description="Helical" evidence="7">
    <location>
        <begin position="54"/>
        <end position="72"/>
    </location>
</feature>
<dbReference type="InterPro" id="IPR020846">
    <property type="entry name" value="MFS_dom"/>
</dbReference>
<evidence type="ECO:0000256" key="4">
    <source>
        <dbReference type="ARBA" id="ARBA00022692"/>
    </source>
</evidence>
<dbReference type="KEGG" id="cwo:Cwoe_0312"/>
<feature type="transmembrane region" description="Helical" evidence="7">
    <location>
        <begin position="144"/>
        <end position="165"/>
    </location>
</feature>
<keyword evidence="4 7" id="KW-0812">Transmembrane</keyword>
<feature type="transmembrane region" description="Helical" evidence="7">
    <location>
        <begin position="306"/>
        <end position="327"/>
    </location>
</feature>
<keyword evidence="10" id="KW-1185">Reference proteome</keyword>
<feature type="transmembrane region" description="Helical" evidence="7">
    <location>
        <begin position="410"/>
        <end position="428"/>
    </location>
</feature>
<dbReference type="GO" id="GO:0005886">
    <property type="term" value="C:plasma membrane"/>
    <property type="evidence" value="ECO:0007669"/>
    <property type="project" value="UniProtKB-SubCell"/>
</dbReference>
<keyword evidence="5 7" id="KW-1133">Transmembrane helix</keyword>
<evidence type="ECO:0000259" key="8">
    <source>
        <dbReference type="PROSITE" id="PS50850"/>
    </source>
</evidence>
<name>D3F675_CONWI</name>
<dbReference type="CDD" id="cd17321">
    <property type="entry name" value="MFS_MMR_MDR_like"/>
    <property type="match status" value="1"/>
</dbReference>
<evidence type="ECO:0000313" key="9">
    <source>
        <dbReference type="EMBL" id="ADB48748.1"/>
    </source>
</evidence>
<dbReference type="PANTHER" id="PTHR42718">
    <property type="entry name" value="MAJOR FACILITATOR SUPERFAMILY MULTIDRUG TRANSPORTER MFSC"/>
    <property type="match status" value="1"/>
</dbReference>
<evidence type="ECO:0000256" key="1">
    <source>
        <dbReference type="ARBA" id="ARBA00004651"/>
    </source>
</evidence>
<dbReference type="EMBL" id="CP001854">
    <property type="protein sequence ID" value="ADB48748.1"/>
    <property type="molecule type" value="Genomic_DNA"/>
</dbReference>
<dbReference type="GO" id="GO:0022857">
    <property type="term" value="F:transmembrane transporter activity"/>
    <property type="evidence" value="ECO:0007669"/>
    <property type="project" value="InterPro"/>
</dbReference>
<feature type="transmembrane region" description="Helical" evidence="7">
    <location>
        <begin position="237"/>
        <end position="254"/>
    </location>
</feature>
<sequence length="485" mass="49071">MSSPPVAREARPRHLGWALALLAFAQLIIALDYTIVFVALPDIGSDLGFSGHTLQWVVSGYAVAFGGFLLLGGRAADLLGRRRMFVLALLLYAGSSLLGGLATTSELLVGARVVQGIGGALLFPATLSLVNTMFAEGRERNRALAVWGGAGATGLSLGSLAGGVLTESFGWAAVFYVNVPLAAGAALLAFTLLTRDAPRERGRSFDLPGALTATAGVTLLVTVLVQGPESGWTSTPVVLAALLAVVLLAGFVAIEARGRDPLMPLRLFGNASLRASMAVTFVFMGTLGALPYFLTLYFQTVHGYSALQTGFAFLGPSLAIAIGTQLGERLAAVAGVRRTLAGGLALGAVGTAVLAFGMTVDGTYLTLLPGIVLMGVGQGIAWTNMWIAASNGVAQEEQGIASGMASTTQQVGAAVGLAVLIAISSSGLDGLTGQPLQQATADGLQTAVYVAAGGILLGLAAALNLRRAPAAGLAGATPAVASARG</sequence>
<dbReference type="Proteomes" id="UP000008229">
    <property type="component" value="Chromosome"/>
</dbReference>
<organism evidence="9 10">
    <name type="scientific">Conexibacter woesei (strain DSM 14684 / CCUG 47730 / CIP 108061 / JCM 11494 / NBRC 100937 / ID131577)</name>
    <dbReference type="NCBI Taxonomy" id="469383"/>
    <lineage>
        <taxon>Bacteria</taxon>
        <taxon>Bacillati</taxon>
        <taxon>Actinomycetota</taxon>
        <taxon>Thermoleophilia</taxon>
        <taxon>Solirubrobacterales</taxon>
        <taxon>Conexibacteraceae</taxon>
        <taxon>Conexibacter</taxon>
    </lineage>
</organism>
<dbReference type="InterPro" id="IPR011701">
    <property type="entry name" value="MFS"/>
</dbReference>
<feature type="domain" description="Major facilitator superfamily (MFS) profile" evidence="8">
    <location>
        <begin position="18"/>
        <end position="470"/>
    </location>
</feature>
<reference evidence="9 10" key="1">
    <citation type="journal article" date="2010" name="Stand. Genomic Sci.">
        <title>Complete genome sequence of Conexibacter woesei type strain (ID131577).</title>
        <authorList>
            <person name="Pukall R."/>
            <person name="Lapidus A."/>
            <person name="Glavina Del Rio T."/>
            <person name="Copeland A."/>
            <person name="Tice H."/>
            <person name="Cheng J.-F."/>
            <person name="Lucas S."/>
            <person name="Chen F."/>
            <person name="Nolan M."/>
            <person name="Bruce D."/>
            <person name="Goodwin L."/>
            <person name="Pitluck S."/>
            <person name="Mavromatis K."/>
            <person name="Ivanova N."/>
            <person name="Ovchinnikova G."/>
            <person name="Pati A."/>
            <person name="Chen A."/>
            <person name="Palaniappan K."/>
            <person name="Land M."/>
            <person name="Hauser L."/>
            <person name="Chang Y.-J."/>
            <person name="Jeffries C.D."/>
            <person name="Chain P."/>
            <person name="Meincke L."/>
            <person name="Sims D."/>
            <person name="Brettin T."/>
            <person name="Detter J.C."/>
            <person name="Rohde M."/>
            <person name="Goeker M."/>
            <person name="Bristow J."/>
            <person name="Eisen J.A."/>
            <person name="Markowitz V."/>
            <person name="Kyrpides N.C."/>
            <person name="Klenk H.-P."/>
            <person name="Hugenholtz P."/>
        </authorList>
    </citation>
    <scope>NUCLEOTIDE SEQUENCE [LARGE SCALE GENOMIC DNA]</scope>
    <source>
        <strain evidence="10">DSM 14684 / CIP 108061 / JCM 11494 / NBRC 100937 / ID131577</strain>
    </source>
</reference>
<feature type="transmembrane region" description="Helical" evidence="7">
    <location>
        <begin position="275"/>
        <end position="294"/>
    </location>
</feature>
<proteinExistence type="predicted"/>
<evidence type="ECO:0000256" key="5">
    <source>
        <dbReference type="ARBA" id="ARBA00022989"/>
    </source>
</evidence>
<dbReference type="Gene3D" id="1.20.1720.10">
    <property type="entry name" value="Multidrug resistance protein D"/>
    <property type="match status" value="1"/>
</dbReference>
<protein>
    <submittedName>
        <fullName evidence="9">Major facilitator superfamily MFS_1</fullName>
    </submittedName>
</protein>
<dbReference type="Pfam" id="PF07690">
    <property type="entry name" value="MFS_1"/>
    <property type="match status" value="1"/>
</dbReference>
<keyword evidence="6 7" id="KW-0472">Membrane</keyword>
<evidence type="ECO:0000256" key="7">
    <source>
        <dbReference type="SAM" id="Phobius"/>
    </source>
</evidence>
<evidence type="ECO:0000256" key="6">
    <source>
        <dbReference type="ARBA" id="ARBA00023136"/>
    </source>
</evidence>
<feature type="transmembrane region" description="Helical" evidence="7">
    <location>
        <begin position="364"/>
        <end position="389"/>
    </location>
</feature>
<dbReference type="InterPro" id="IPR036259">
    <property type="entry name" value="MFS_trans_sf"/>
</dbReference>
<comment type="subcellular location">
    <subcellularLocation>
        <location evidence="1">Cell membrane</location>
        <topology evidence="1">Multi-pass membrane protein</topology>
    </subcellularLocation>
</comment>
<dbReference type="AlphaFoldDB" id="D3F675"/>
<dbReference type="OrthoDB" id="7375466at2"/>
<feature type="transmembrane region" description="Helical" evidence="7">
    <location>
        <begin position="339"/>
        <end position="358"/>
    </location>
</feature>
<dbReference type="PANTHER" id="PTHR42718:SF46">
    <property type="entry name" value="BLR6921 PROTEIN"/>
    <property type="match status" value="1"/>
</dbReference>
<feature type="transmembrane region" description="Helical" evidence="7">
    <location>
        <begin position="84"/>
        <end position="103"/>
    </location>
</feature>
<accession>D3F675</accession>
<evidence type="ECO:0000256" key="3">
    <source>
        <dbReference type="ARBA" id="ARBA00022475"/>
    </source>
</evidence>
<dbReference type="PROSITE" id="PS00216">
    <property type="entry name" value="SUGAR_TRANSPORT_1"/>
    <property type="match status" value="1"/>
</dbReference>
<feature type="transmembrane region" description="Helical" evidence="7">
    <location>
        <begin position="109"/>
        <end position="132"/>
    </location>
</feature>
<feature type="transmembrane region" description="Helical" evidence="7">
    <location>
        <begin position="205"/>
        <end position="225"/>
    </location>
</feature>
<dbReference type="InterPro" id="IPR005829">
    <property type="entry name" value="Sugar_transporter_CS"/>
</dbReference>